<evidence type="ECO:0000313" key="2">
    <source>
        <dbReference type="EMBL" id="CAA9210965.1"/>
    </source>
</evidence>
<feature type="signal peptide" evidence="1">
    <location>
        <begin position="1"/>
        <end position="21"/>
    </location>
</feature>
<keyword evidence="1" id="KW-0732">Signal</keyword>
<gene>
    <name evidence="2" type="ORF">AVDCRST_MAG56-2366</name>
</gene>
<evidence type="ECO:0000256" key="1">
    <source>
        <dbReference type="SAM" id="SignalP"/>
    </source>
</evidence>
<proteinExistence type="predicted"/>
<feature type="chain" id="PRO_5026746837" description="Outer membrane protein beta-barrel domain-containing protein" evidence="1">
    <location>
        <begin position="22"/>
        <end position="225"/>
    </location>
</feature>
<dbReference type="AlphaFoldDB" id="A0A6J4GZF9"/>
<accession>A0A6J4GZF9</accession>
<organism evidence="2">
    <name type="scientific">uncultured Cytophagales bacterium</name>
    <dbReference type="NCBI Taxonomy" id="158755"/>
    <lineage>
        <taxon>Bacteria</taxon>
        <taxon>Pseudomonadati</taxon>
        <taxon>Bacteroidota</taxon>
        <taxon>Sphingobacteriia</taxon>
        <taxon>Sphingobacteriales</taxon>
        <taxon>environmental samples</taxon>
    </lineage>
</organism>
<protein>
    <recommendedName>
        <fullName evidence="3">Outer membrane protein beta-barrel domain-containing protein</fullName>
    </recommendedName>
</protein>
<sequence length="225" mass="25042">MMAMRSVSVMCFLFLLTEAIAQGQDQAPAAPVPVEPIPVELMVGHNRFGFQFVMNKKFSPSSRFSFLNVNIFTSDYNNSRDNLDLVAVAQIGYDLHKGFGPTVGLSVNSVAGLAPTAGVQYVFVNREILLVLTPTIEFSETNNLQGLIIGEYRPPLSSKVDLFTRVQALYNYDTDNAFHQRSYVQLRLGAGIGKYQFGPAVNLDYYGPEKVFKGNYGAFVRFNFH</sequence>
<reference evidence="2" key="1">
    <citation type="submission" date="2020-02" db="EMBL/GenBank/DDBJ databases">
        <authorList>
            <person name="Meier V. D."/>
        </authorList>
    </citation>
    <scope>NUCLEOTIDE SEQUENCE</scope>
    <source>
        <strain evidence="2">AVDCRST_MAG56</strain>
    </source>
</reference>
<dbReference type="EMBL" id="CADCTQ010000001">
    <property type="protein sequence ID" value="CAA9210965.1"/>
    <property type="molecule type" value="Genomic_DNA"/>
</dbReference>
<name>A0A6J4GZF9_9SPHI</name>
<evidence type="ECO:0008006" key="3">
    <source>
        <dbReference type="Google" id="ProtNLM"/>
    </source>
</evidence>